<comment type="similarity">
    <text evidence="2">Belongs to the SF3B4 family.</text>
</comment>
<dbReference type="InterPro" id="IPR012677">
    <property type="entry name" value="Nucleotide-bd_a/b_plait_sf"/>
</dbReference>
<dbReference type="FunFam" id="3.30.70.330:FF:000121">
    <property type="entry name" value="Splicing factor 3b subunit 4"/>
    <property type="match status" value="1"/>
</dbReference>
<dbReference type="PANTHER" id="PTHR48030:SF3">
    <property type="entry name" value="SPLICING FACTOR 3B SUBUNIT 4"/>
    <property type="match status" value="1"/>
</dbReference>
<evidence type="ECO:0000256" key="7">
    <source>
        <dbReference type="SAM" id="MobiDB-lite"/>
    </source>
</evidence>
<dbReference type="RefSeq" id="XP_056792716.1">
    <property type="nucleotide sequence ID" value="XM_056932757.1"/>
</dbReference>
<comment type="caution">
    <text evidence="9">The sequence shown here is derived from an EMBL/GenBank/DDBJ whole genome shotgun (WGS) entry which is preliminary data.</text>
</comment>
<dbReference type="InterPro" id="IPR052084">
    <property type="entry name" value="SF3B4_spliceosome_assoc"/>
</dbReference>
<evidence type="ECO:0000256" key="3">
    <source>
        <dbReference type="ARBA" id="ARBA00022737"/>
    </source>
</evidence>
<protein>
    <submittedName>
        <fullName evidence="9">Splicing factor 3B subunit 4</fullName>
    </submittedName>
</protein>
<evidence type="ECO:0000259" key="8">
    <source>
        <dbReference type="PROSITE" id="PS50102"/>
    </source>
</evidence>
<dbReference type="Pfam" id="PF00076">
    <property type="entry name" value="RRM_1"/>
    <property type="match status" value="2"/>
</dbReference>
<evidence type="ECO:0000256" key="5">
    <source>
        <dbReference type="ARBA" id="ARBA00023242"/>
    </source>
</evidence>
<keyword evidence="5" id="KW-0539">Nucleus</keyword>
<dbReference type="GO" id="GO:0005730">
    <property type="term" value="C:nucleolus"/>
    <property type="evidence" value="ECO:0007669"/>
    <property type="project" value="TreeGrafter"/>
</dbReference>
<dbReference type="PANTHER" id="PTHR48030">
    <property type="entry name" value="SPLICING FACTOR 3B SUBUNIT 4"/>
    <property type="match status" value="1"/>
</dbReference>
<dbReference type="InterPro" id="IPR034158">
    <property type="entry name" value="SF3B4_RRM1"/>
</dbReference>
<dbReference type="FunFam" id="3.30.70.330:FF:000288">
    <property type="entry name" value="Splicing factor 3b subunit 4"/>
    <property type="match status" value="1"/>
</dbReference>
<dbReference type="EMBL" id="JAPWDQ010000003">
    <property type="protein sequence ID" value="KAJ5491588.1"/>
    <property type="molecule type" value="Genomic_DNA"/>
</dbReference>
<dbReference type="CDD" id="cd12335">
    <property type="entry name" value="RRM2_SF3B4"/>
    <property type="match status" value="1"/>
</dbReference>
<dbReference type="GO" id="GO:0003723">
    <property type="term" value="F:RNA binding"/>
    <property type="evidence" value="ECO:0007669"/>
    <property type="project" value="UniProtKB-UniRule"/>
</dbReference>
<sequence>MSGARHWEQDKEATVYIGNLDERATDSLVWELMLQAGRIVNVHLPKDRVTQTHQGYGFVEYISEEDAEYASRIMNGIRLYGKPIRVNKASADKQKSVEIGAELFIGNLDPMVSEQILYDTFSRFGTLTSLPKVARDDNNLSKGYGFVSFADFESSDAAINNMNGQYLMNKQVSVQYAYKKDGKGERHGDEAERTLAAQARKHNVRPPTQQVAPPQFPGAAAAPPPGAGATTPAALPNGEASRPVSTAPQTPDVGMGRGMPMPMNYQSVPPPPPQQGRPSGPPPASLMTPPPGLPARPPPSQAGYGGPQTYLPPKFNGAGPQAPFPLPRLELLLHHLAWPLLALRRPQQARWHLVHHLHFLLVSSRQVMGLVAEEGLMVPETWKTGHSRVEYITHSFRYRPVIEIGSESDGTASDFPA</sequence>
<evidence type="ECO:0000313" key="9">
    <source>
        <dbReference type="EMBL" id="KAJ5491588.1"/>
    </source>
</evidence>
<dbReference type="InterPro" id="IPR035979">
    <property type="entry name" value="RBD_domain_sf"/>
</dbReference>
<organism evidence="9 10">
    <name type="scientific">Penicillium diatomitis</name>
    <dbReference type="NCBI Taxonomy" id="2819901"/>
    <lineage>
        <taxon>Eukaryota</taxon>
        <taxon>Fungi</taxon>
        <taxon>Dikarya</taxon>
        <taxon>Ascomycota</taxon>
        <taxon>Pezizomycotina</taxon>
        <taxon>Eurotiomycetes</taxon>
        <taxon>Eurotiomycetidae</taxon>
        <taxon>Eurotiales</taxon>
        <taxon>Aspergillaceae</taxon>
        <taxon>Penicillium</taxon>
    </lineage>
</organism>
<dbReference type="SUPFAM" id="SSF54928">
    <property type="entry name" value="RNA-binding domain, RBD"/>
    <property type="match status" value="1"/>
</dbReference>
<dbReference type="SMART" id="SM00360">
    <property type="entry name" value="RRM"/>
    <property type="match status" value="2"/>
</dbReference>
<keyword evidence="10" id="KW-1185">Reference proteome</keyword>
<evidence type="ECO:0000256" key="6">
    <source>
        <dbReference type="PROSITE-ProRule" id="PRU00176"/>
    </source>
</evidence>
<comment type="subcellular location">
    <subcellularLocation>
        <location evidence="1">Nucleus</location>
    </subcellularLocation>
</comment>
<keyword evidence="3" id="KW-0677">Repeat</keyword>
<gene>
    <name evidence="9" type="ORF">N7539_003155</name>
</gene>
<dbReference type="GO" id="GO:0071011">
    <property type="term" value="C:precatalytic spliceosome"/>
    <property type="evidence" value="ECO:0007669"/>
    <property type="project" value="TreeGrafter"/>
</dbReference>
<name>A0A9W9XGZ1_9EURO</name>
<dbReference type="CDD" id="cd12334">
    <property type="entry name" value="RRM1_SF3B4"/>
    <property type="match status" value="1"/>
</dbReference>
<dbReference type="PROSITE" id="PS50102">
    <property type="entry name" value="RRM"/>
    <property type="match status" value="2"/>
</dbReference>
<feature type="region of interest" description="Disordered" evidence="7">
    <location>
        <begin position="199"/>
        <end position="314"/>
    </location>
</feature>
<dbReference type="Gene3D" id="3.30.70.330">
    <property type="match status" value="2"/>
</dbReference>
<evidence type="ECO:0000313" key="10">
    <source>
        <dbReference type="Proteomes" id="UP001148312"/>
    </source>
</evidence>
<feature type="domain" description="RRM" evidence="8">
    <location>
        <begin position="13"/>
        <end position="91"/>
    </location>
</feature>
<accession>A0A9W9XGZ1</accession>
<dbReference type="GeneID" id="81623006"/>
<evidence type="ECO:0000256" key="2">
    <source>
        <dbReference type="ARBA" id="ARBA00008363"/>
    </source>
</evidence>
<dbReference type="AlphaFoldDB" id="A0A9W9XGZ1"/>
<dbReference type="GO" id="GO:0005686">
    <property type="term" value="C:U2 snRNP"/>
    <property type="evidence" value="ECO:0007669"/>
    <property type="project" value="TreeGrafter"/>
</dbReference>
<keyword evidence="4 6" id="KW-0694">RNA-binding</keyword>
<feature type="domain" description="RRM" evidence="8">
    <location>
        <begin position="101"/>
        <end position="179"/>
    </location>
</feature>
<dbReference type="GO" id="GO:0048026">
    <property type="term" value="P:positive regulation of mRNA splicing, via spliceosome"/>
    <property type="evidence" value="ECO:0007669"/>
    <property type="project" value="TreeGrafter"/>
</dbReference>
<proteinExistence type="inferred from homology"/>
<reference evidence="9" key="1">
    <citation type="submission" date="2022-12" db="EMBL/GenBank/DDBJ databases">
        <authorList>
            <person name="Petersen C."/>
        </authorList>
    </citation>
    <scope>NUCLEOTIDE SEQUENCE</scope>
    <source>
        <strain evidence="9">IBT 30728</strain>
    </source>
</reference>
<feature type="compositionally biased region" description="Low complexity" evidence="7">
    <location>
        <begin position="217"/>
        <end position="236"/>
    </location>
</feature>
<dbReference type="InterPro" id="IPR034159">
    <property type="entry name" value="SF3B4_RRM2"/>
</dbReference>
<feature type="compositionally biased region" description="Pro residues" evidence="7">
    <location>
        <begin position="268"/>
        <end position="300"/>
    </location>
</feature>
<evidence type="ECO:0000256" key="1">
    <source>
        <dbReference type="ARBA" id="ARBA00004123"/>
    </source>
</evidence>
<reference evidence="9" key="2">
    <citation type="journal article" date="2023" name="IMA Fungus">
        <title>Comparative genomic study of the Penicillium genus elucidates a diverse pangenome and 15 lateral gene transfer events.</title>
        <authorList>
            <person name="Petersen C."/>
            <person name="Sorensen T."/>
            <person name="Nielsen M.R."/>
            <person name="Sondergaard T.E."/>
            <person name="Sorensen J.L."/>
            <person name="Fitzpatrick D.A."/>
            <person name="Frisvad J.C."/>
            <person name="Nielsen K.L."/>
        </authorList>
    </citation>
    <scope>NUCLEOTIDE SEQUENCE</scope>
    <source>
        <strain evidence="9">IBT 30728</strain>
    </source>
</reference>
<dbReference type="Proteomes" id="UP001148312">
    <property type="component" value="Unassembled WGS sequence"/>
</dbReference>
<evidence type="ECO:0000256" key="4">
    <source>
        <dbReference type="ARBA" id="ARBA00022884"/>
    </source>
</evidence>
<dbReference type="InterPro" id="IPR000504">
    <property type="entry name" value="RRM_dom"/>
</dbReference>